<evidence type="ECO:0000256" key="1">
    <source>
        <dbReference type="SAM" id="MobiDB-lite"/>
    </source>
</evidence>
<keyword evidence="3" id="KW-1185">Reference proteome</keyword>
<sequence>MGPATDRDEDDDCTGDDHDVGEGRGGAAVDKIVEATGKVAVEEAKKKDREETNRAESSRVRKPKWRAYNALNRTVREEPSDQAVDEFVKETKYHSKELQSLKGNDDESDKRLALFHKNAEYGQVQLQLDMLFPNLQVFKGAVKDYTISIGREVVMKKNDKGYYGGTLVAVVPQDLNHSFYVIAYGVMKQETKDSWSWFLRRLLEDIRDPREHGWEIISDMQKEKASSMVEQPMMILNKQTTYLSLPYLIKCQ</sequence>
<accession>A0A2I0KYY3</accession>
<evidence type="ECO:0000313" key="2">
    <source>
        <dbReference type="EMBL" id="PKI73679.1"/>
    </source>
</evidence>
<dbReference type="EMBL" id="PGOL01000265">
    <property type="protein sequence ID" value="PKI73679.1"/>
    <property type="molecule type" value="Genomic_DNA"/>
</dbReference>
<proteinExistence type="predicted"/>
<evidence type="ECO:0000313" key="3">
    <source>
        <dbReference type="Proteomes" id="UP000233551"/>
    </source>
</evidence>
<organism evidence="2 3">
    <name type="scientific">Punica granatum</name>
    <name type="common">Pomegranate</name>
    <dbReference type="NCBI Taxonomy" id="22663"/>
    <lineage>
        <taxon>Eukaryota</taxon>
        <taxon>Viridiplantae</taxon>
        <taxon>Streptophyta</taxon>
        <taxon>Embryophyta</taxon>
        <taxon>Tracheophyta</taxon>
        <taxon>Spermatophyta</taxon>
        <taxon>Magnoliopsida</taxon>
        <taxon>eudicotyledons</taxon>
        <taxon>Gunneridae</taxon>
        <taxon>Pentapetalae</taxon>
        <taxon>rosids</taxon>
        <taxon>malvids</taxon>
        <taxon>Myrtales</taxon>
        <taxon>Lythraceae</taxon>
        <taxon>Punica</taxon>
    </lineage>
</organism>
<protein>
    <recommendedName>
        <fullName evidence="4">MULE transposase domain-containing protein</fullName>
    </recommendedName>
</protein>
<name>A0A2I0KYY3_PUNGR</name>
<dbReference type="Proteomes" id="UP000233551">
    <property type="component" value="Unassembled WGS sequence"/>
</dbReference>
<evidence type="ECO:0008006" key="4">
    <source>
        <dbReference type="Google" id="ProtNLM"/>
    </source>
</evidence>
<dbReference type="AlphaFoldDB" id="A0A2I0KYY3"/>
<gene>
    <name evidence="2" type="ORF">CRG98_005920</name>
</gene>
<reference evidence="2 3" key="1">
    <citation type="submission" date="2017-11" db="EMBL/GenBank/DDBJ databases">
        <title>De-novo sequencing of pomegranate (Punica granatum L.) genome.</title>
        <authorList>
            <person name="Akparov Z."/>
            <person name="Amiraslanov A."/>
            <person name="Hajiyeva S."/>
            <person name="Abbasov M."/>
            <person name="Kaur K."/>
            <person name="Hamwieh A."/>
            <person name="Solovyev V."/>
            <person name="Salamov A."/>
            <person name="Braich B."/>
            <person name="Kosarev P."/>
            <person name="Mahmoud A."/>
            <person name="Hajiyev E."/>
            <person name="Babayeva S."/>
            <person name="Izzatullayeva V."/>
            <person name="Mammadov A."/>
            <person name="Mammadov A."/>
            <person name="Sharifova S."/>
            <person name="Ojaghi J."/>
            <person name="Eynullazada K."/>
            <person name="Bayramov B."/>
            <person name="Abdulazimova A."/>
            <person name="Shahmuradov I."/>
        </authorList>
    </citation>
    <scope>NUCLEOTIDE SEQUENCE [LARGE SCALE GENOMIC DNA]</scope>
    <source>
        <strain evidence="3">cv. AG2017</strain>
        <tissue evidence="2">Leaf</tissue>
    </source>
</reference>
<comment type="caution">
    <text evidence="2">The sequence shown here is derived from an EMBL/GenBank/DDBJ whole genome shotgun (WGS) entry which is preliminary data.</text>
</comment>
<feature type="region of interest" description="Disordered" evidence="1">
    <location>
        <begin position="1"/>
        <end position="30"/>
    </location>
</feature>